<keyword evidence="2" id="KW-0812">Transmembrane</keyword>
<dbReference type="PANTHER" id="PTHR36842:SF1">
    <property type="entry name" value="PROTEIN TOLB"/>
    <property type="match status" value="1"/>
</dbReference>
<dbReference type="InterPro" id="IPR011042">
    <property type="entry name" value="6-blade_b-propeller_TolB-like"/>
</dbReference>
<gene>
    <name evidence="3" type="ORF">CN689_09570</name>
</gene>
<dbReference type="Proteomes" id="UP000220106">
    <property type="component" value="Unassembled WGS sequence"/>
</dbReference>
<dbReference type="RefSeq" id="WP_098175700.1">
    <property type="nucleotide sequence ID" value="NZ_NUEQ01000014.1"/>
</dbReference>
<dbReference type="Pfam" id="PF07676">
    <property type="entry name" value="PD40"/>
    <property type="match status" value="1"/>
</dbReference>
<sequence length="343" mass="39322">MKKKHIYLILTTLAIVTVLFVIAGLVFKKEENEKQQGLTNQYDVSTQGTIAYVTHFKGKPQLKLYNPTLSVEEKVLELSNDEQILDPTYSYNGNMLAFIVAKKNQEEDSTSSIQLLDMKSQKISELFKADFLITELDFTKSGRSLFYIGAGSFKNYSPITGPRPHDLDIYEFDIEKKESTQLTSFKKYGLSSLNVTTDGKAAYYQTDDDADAKTDDEIFETHQRIFKVKFDQTGIETVTDSKRDVDIFDFTITPDEKTMIFQSISNQQSGSTYIYELYSYDLKTKTEKQLTHLQEYTDRPVISSDTKTVYFMVDKKFGKSDPQYHLYKVGIDGDNPEEILLPN</sequence>
<name>A0AAX0S5S7_9BACI</name>
<dbReference type="EMBL" id="NUEQ01000014">
    <property type="protein sequence ID" value="PEJ34372.1"/>
    <property type="molecule type" value="Genomic_DNA"/>
</dbReference>
<evidence type="ECO:0000313" key="4">
    <source>
        <dbReference type="Proteomes" id="UP000220106"/>
    </source>
</evidence>
<keyword evidence="2" id="KW-1133">Transmembrane helix</keyword>
<comment type="similarity">
    <text evidence="1">Belongs to the TolB family.</text>
</comment>
<dbReference type="InterPro" id="IPR011659">
    <property type="entry name" value="WD40"/>
</dbReference>
<evidence type="ECO:0000313" key="3">
    <source>
        <dbReference type="EMBL" id="PEJ34372.1"/>
    </source>
</evidence>
<reference evidence="3 4" key="1">
    <citation type="submission" date="2017-09" db="EMBL/GenBank/DDBJ databases">
        <title>Large-scale bioinformatics analysis of Bacillus genomes uncovers conserved roles of natural products in bacterial physiology.</title>
        <authorList>
            <consortium name="Agbiome Team Llc"/>
            <person name="Bleich R.M."/>
            <person name="Kirk G.J."/>
            <person name="Santa Maria K.C."/>
            <person name="Allen S.E."/>
            <person name="Farag S."/>
            <person name="Shank E.A."/>
            <person name="Bowers A."/>
        </authorList>
    </citation>
    <scope>NUCLEOTIDE SEQUENCE [LARGE SCALE GENOMIC DNA]</scope>
    <source>
        <strain evidence="3 4">AFS003229</strain>
    </source>
</reference>
<dbReference type="Gene3D" id="2.120.10.30">
    <property type="entry name" value="TolB, C-terminal domain"/>
    <property type="match status" value="1"/>
</dbReference>
<dbReference type="PANTHER" id="PTHR36842">
    <property type="entry name" value="PROTEIN TOLB HOMOLOG"/>
    <property type="match status" value="1"/>
</dbReference>
<organism evidence="3 4">
    <name type="scientific">Peribacillus butanolivorans</name>
    <dbReference type="NCBI Taxonomy" id="421767"/>
    <lineage>
        <taxon>Bacteria</taxon>
        <taxon>Bacillati</taxon>
        <taxon>Bacillota</taxon>
        <taxon>Bacilli</taxon>
        <taxon>Bacillales</taxon>
        <taxon>Bacillaceae</taxon>
        <taxon>Peribacillus</taxon>
    </lineage>
</organism>
<evidence type="ECO:0000256" key="1">
    <source>
        <dbReference type="ARBA" id="ARBA00009820"/>
    </source>
</evidence>
<dbReference type="AlphaFoldDB" id="A0AAX0S5S7"/>
<dbReference type="SUPFAM" id="SSF82171">
    <property type="entry name" value="DPP6 N-terminal domain-like"/>
    <property type="match status" value="1"/>
</dbReference>
<keyword evidence="2" id="KW-0472">Membrane</keyword>
<evidence type="ECO:0000256" key="2">
    <source>
        <dbReference type="SAM" id="Phobius"/>
    </source>
</evidence>
<accession>A0AAX0S5S7</accession>
<proteinExistence type="inferred from homology"/>
<protein>
    <submittedName>
        <fullName evidence="3">Uncharacterized protein</fullName>
    </submittedName>
</protein>
<comment type="caution">
    <text evidence="3">The sequence shown here is derived from an EMBL/GenBank/DDBJ whole genome shotgun (WGS) entry which is preliminary data.</text>
</comment>
<feature type="transmembrane region" description="Helical" evidence="2">
    <location>
        <begin position="6"/>
        <end position="27"/>
    </location>
</feature>